<name>A0A1G7N7A4_9FIRM</name>
<dbReference type="PANTHER" id="PTHR37690:SF1">
    <property type="entry name" value="CHORISMATE DEHYDRATASE"/>
    <property type="match status" value="1"/>
</dbReference>
<dbReference type="UniPathway" id="UPA00079"/>
<dbReference type="OrthoDB" id="9810112at2"/>
<dbReference type="CDD" id="cd13634">
    <property type="entry name" value="PBP2_Sco4506"/>
    <property type="match status" value="1"/>
</dbReference>
<dbReference type="RefSeq" id="WP_093691252.1">
    <property type="nucleotide sequence ID" value="NZ_FNBU01000022.1"/>
</dbReference>
<accession>A0A1G7N7A4</accession>
<dbReference type="Gene3D" id="3.40.190.10">
    <property type="entry name" value="Periplasmic binding protein-like II"/>
    <property type="match status" value="2"/>
</dbReference>
<comment type="similarity">
    <text evidence="4">Belongs to the MqnA/MqnD family. MqnA subfamily.</text>
</comment>
<dbReference type="STRING" id="1123285.SAMN05660235_02436"/>
<dbReference type="HAMAP" id="MF_00995">
    <property type="entry name" value="MqnA"/>
    <property type="match status" value="1"/>
</dbReference>
<dbReference type="EMBL" id="FNBU01000022">
    <property type="protein sequence ID" value="SDF69826.1"/>
    <property type="molecule type" value="Genomic_DNA"/>
</dbReference>
<comment type="pathway">
    <text evidence="1 4">Quinol/quinone metabolism; menaquinone biosynthesis.</text>
</comment>
<keyword evidence="2 4" id="KW-0474">Menaquinone biosynthesis</keyword>
<evidence type="ECO:0000313" key="5">
    <source>
        <dbReference type="EMBL" id="SDF69826.1"/>
    </source>
</evidence>
<evidence type="ECO:0000256" key="4">
    <source>
        <dbReference type="HAMAP-Rule" id="MF_00995"/>
    </source>
</evidence>
<evidence type="ECO:0000256" key="3">
    <source>
        <dbReference type="ARBA" id="ARBA00023239"/>
    </source>
</evidence>
<keyword evidence="3 4" id="KW-0456">Lyase</keyword>
<dbReference type="InterPro" id="IPR030868">
    <property type="entry name" value="MqnA"/>
</dbReference>
<dbReference type="GO" id="GO:0009234">
    <property type="term" value="P:menaquinone biosynthetic process"/>
    <property type="evidence" value="ECO:0007669"/>
    <property type="project" value="UniProtKB-UniRule"/>
</dbReference>
<dbReference type="InterPro" id="IPR003773">
    <property type="entry name" value="Menaquinone_biosynth"/>
</dbReference>
<keyword evidence="6" id="KW-1185">Reference proteome</keyword>
<sequence>MREPRLGHIHFINCLPLTYAFDIGGYGQGFTIVRDMPARLNGMVVAGELDASPVSSIVYAQQPDELRILPDVSISAEGALQSILLVAKRPISALDGQAVALTAKSATSHRMLKIILAKAYHIAPRYFISPLTLAEGVLQQAEAVLFIGDDALEAFHHRHPDYWYYDLGDEWRKLTGQGMVYALWVVNADFAAKRPAALQQIHRTVTGGFAYGLAHLRLAARMMAGRTPFTAEQIYEYINLLNYGFTERHRQALLTYYGLAYDLGLIARIPELRFAEVIL</sequence>
<protein>
    <recommendedName>
        <fullName evidence="4">Chorismate dehydratase</fullName>
        <ecNumber evidence="4">4.2.1.151</ecNumber>
    </recommendedName>
    <alternativeName>
        <fullName evidence="4">Menaquinone biosynthetic enzyme MqnA</fullName>
    </alternativeName>
</protein>
<dbReference type="SUPFAM" id="SSF53850">
    <property type="entry name" value="Periplasmic binding protein-like II"/>
    <property type="match status" value="1"/>
</dbReference>
<dbReference type="EC" id="4.2.1.151" evidence="4"/>
<dbReference type="GO" id="GO:0016836">
    <property type="term" value="F:hydro-lyase activity"/>
    <property type="evidence" value="ECO:0007669"/>
    <property type="project" value="UniProtKB-UniRule"/>
</dbReference>
<comment type="catalytic activity">
    <reaction evidence="4">
        <text>chorismate = 3-[(1-carboxyvinyl)-oxy]benzoate + H2O</text>
        <dbReference type="Rhea" id="RHEA:40051"/>
        <dbReference type="ChEBI" id="CHEBI:15377"/>
        <dbReference type="ChEBI" id="CHEBI:29748"/>
        <dbReference type="ChEBI" id="CHEBI:76981"/>
        <dbReference type="EC" id="4.2.1.151"/>
    </reaction>
</comment>
<organism evidence="5 6">
    <name type="scientific">Sporolituus thermophilus DSM 23256</name>
    <dbReference type="NCBI Taxonomy" id="1123285"/>
    <lineage>
        <taxon>Bacteria</taxon>
        <taxon>Bacillati</taxon>
        <taxon>Bacillota</taxon>
        <taxon>Negativicutes</taxon>
        <taxon>Selenomonadales</taxon>
        <taxon>Sporomusaceae</taxon>
        <taxon>Sporolituus</taxon>
    </lineage>
</organism>
<dbReference type="PANTHER" id="PTHR37690">
    <property type="entry name" value="CHORISMATE DEHYDRATASE"/>
    <property type="match status" value="1"/>
</dbReference>
<gene>
    <name evidence="4" type="primary">mqnA</name>
    <name evidence="5" type="ORF">SAMN05660235_02436</name>
</gene>
<proteinExistence type="inferred from homology"/>
<dbReference type="AlphaFoldDB" id="A0A1G7N7A4"/>
<dbReference type="Pfam" id="PF02621">
    <property type="entry name" value="VitK2_biosynth"/>
    <property type="match status" value="1"/>
</dbReference>
<reference evidence="6" key="1">
    <citation type="submission" date="2016-10" db="EMBL/GenBank/DDBJ databases">
        <authorList>
            <person name="Varghese N."/>
            <person name="Submissions S."/>
        </authorList>
    </citation>
    <scope>NUCLEOTIDE SEQUENCE [LARGE SCALE GENOMIC DNA]</scope>
    <source>
        <strain evidence="6">DSM 23256</strain>
    </source>
</reference>
<evidence type="ECO:0000256" key="1">
    <source>
        <dbReference type="ARBA" id="ARBA00004863"/>
    </source>
</evidence>
<evidence type="ECO:0000256" key="2">
    <source>
        <dbReference type="ARBA" id="ARBA00022428"/>
    </source>
</evidence>
<evidence type="ECO:0000313" key="6">
    <source>
        <dbReference type="Proteomes" id="UP000243333"/>
    </source>
</evidence>
<dbReference type="Proteomes" id="UP000243333">
    <property type="component" value="Unassembled WGS sequence"/>
</dbReference>
<comment type="function">
    <text evidence="4">Catalyzes the dehydration of chorismate into 3-[(1-carboxyvinyl)oxy]benzoate, a step in the biosynthesis of menaquinone (MK, vitamin K2).</text>
</comment>